<dbReference type="EMBL" id="VIKR01000005">
    <property type="protein sequence ID" value="TQV72300.1"/>
    <property type="molecule type" value="Genomic_DNA"/>
</dbReference>
<evidence type="ECO:0000256" key="4">
    <source>
        <dbReference type="PROSITE-ProRule" id="PRU00284"/>
    </source>
</evidence>
<dbReference type="SMART" id="SM00283">
    <property type="entry name" value="MA"/>
    <property type="match status" value="1"/>
</dbReference>
<keyword evidence="7" id="KW-0472">Membrane</keyword>
<proteinExistence type="inferred from homology"/>
<dbReference type="PROSITE" id="PS50111">
    <property type="entry name" value="CHEMOTAXIS_TRANSDUC_2"/>
    <property type="match status" value="1"/>
</dbReference>
<feature type="transmembrane region" description="Helical" evidence="7">
    <location>
        <begin position="309"/>
        <end position="332"/>
    </location>
</feature>
<comment type="similarity">
    <text evidence="3">Belongs to the methyl-accepting chemotaxis (MCP) protein family.</text>
</comment>
<dbReference type="PRINTS" id="PR00260">
    <property type="entry name" value="CHEMTRNSDUCR"/>
</dbReference>
<dbReference type="SUPFAM" id="SSF58104">
    <property type="entry name" value="Methyl-accepting chemotaxis protein (MCP) signaling domain"/>
    <property type="match status" value="1"/>
</dbReference>
<feature type="coiled-coil region" evidence="5">
    <location>
        <begin position="409"/>
        <end position="436"/>
    </location>
</feature>
<dbReference type="Gene3D" id="1.10.287.950">
    <property type="entry name" value="Methyl-accepting chemotaxis protein"/>
    <property type="match status" value="1"/>
</dbReference>
<evidence type="ECO:0000313" key="10">
    <source>
        <dbReference type="EMBL" id="TQV72300.1"/>
    </source>
</evidence>
<evidence type="ECO:0000259" key="9">
    <source>
        <dbReference type="PROSITE" id="PS50885"/>
    </source>
</evidence>
<keyword evidence="1" id="KW-0145">Chemotaxis</keyword>
<dbReference type="GO" id="GO:0005886">
    <property type="term" value="C:plasma membrane"/>
    <property type="evidence" value="ECO:0007669"/>
    <property type="project" value="TreeGrafter"/>
</dbReference>
<name>A0A545T4Y2_9GAMM</name>
<evidence type="ECO:0000256" key="6">
    <source>
        <dbReference type="SAM" id="MobiDB-lite"/>
    </source>
</evidence>
<keyword evidence="2 4" id="KW-0807">Transducer</keyword>
<keyword evidence="7" id="KW-0812">Transmembrane</keyword>
<gene>
    <name evidence="10" type="ORF">FLL45_18965</name>
</gene>
<evidence type="ECO:0000256" key="5">
    <source>
        <dbReference type="SAM" id="Coils"/>
    </source>
</evidence>
<dbReference type="InterPro" id="IPR051310">
    <property type="entry name" value="MCP_chemotaxis"/>
</dbReference>
<feature type="domain" description="Methyl-accepting transducer" evidence="8">
    <location>
        <begin position="390"/>
        <end position="605"/>
    </location>
</feature>
<keyword evidence="11" id="KW-1185">Reference proteome</keyword>
<comment type="caution">
    <text evidence="10">The sequence shown here is derived from an EMBL/GenBank/DDBJ whole genome shotgun (WGS) entry which is preliminary data.</text>
</comment>
<evidence type="ECO:0000256" key="1">
    <source>
        <dbReference type="ARBA" id="ARBA00022500"/>
    </source>
</evidence>
<feature type="compositionally biased region" description="Acidic residues" evidence="6">
    <location>
        <begin position="655"/>
        <end position="670"/>
    </location>
</feature>
<feature type="region of interest" description="Disordered" evidence="6">
    <location>
        <begin position="630"/>
        <end position="670"/>
    </location>
</feature>
<evidence type="ECO:0000256" key="2">
    <source>
        <dbReference type="ARBA" id="ARBA00023224"/>
    </source>
</evidence>
<organism evidence="10 11">
    <name type="scientific">Aliikangiella marina</name>
    <dbReference type="NCBI Taxonomy" id="1712262"/>
    <lineage>
        <taxon>Bacteria</taxon>
        <taxon>Pseudomonadati</taxon>
        <taxon>Pseudomonadota</taxon>
        <taxon>Gammaproteobacteria</taxon>
        <taxon>Oceanospirillales</taxon>
        <taxon>Pleioneaceae</taxon>
        <taxon>Aliikangiella</taxon>
    </lineage>
</organism>
<dbReference type="Pfam" id="PF00015">
    <property type="entry name" value="MCPsignal"/>
    <property type="match status" value="1"/>
</dbReference>
<dbReference type="Proteomes" id="UP000317839">
    <property type="component" value="Unassembled WGS sequence"/>
</dbReference>
<accession>A0A545T4Y2</accession>
<dbReference type="InterPro" id="IPR004090">
    <property type="entry name" value="Chemotax_Me-accpt_rcpt"/>
</dbReference>
<feature type="transmembrane region" description="Helical" evidence="7">
    <location>
        <begin position="15"/>
        <end position="31"/>
    </location>
</feature>
<dbReference type="RefSeq" id="WP_142943630.1">
    <property type="nucleotide sequence ID" value="NZ_VIKR01000005.1"/>
</dbReference>
<evidence type="ECO:0008006" key="12">
    <source>
        <dbReference type="Google" id="ProtNLM"/>
    </source>
</evidence>
<dbReference type="InterPro" id="IPR004089">
    <property type="entry name" value="MCPsignal_dom"/>
</dbReference>
<dbReference type="InterPro" id="IPR003660">
    <property type="entry name" value="HAMP_dom"/>
</dbReference>
<dbReference type="PROSITE" id="PS50885">
    <property type="entry name" value="HAMP"/>
    <property type="match status" value="1"/>
</dbReference>
<keyword evidence="5" id="KW-0175">Coiled coil</keyword>
<dbReference type="PANTHER" id="PTHR43531:SF11">
    <property type="entry name" value="METHYL-ACCEPTING CHEMOTAXIS PROTEIN 3"/>
    <property type="match status" value="1"/>
</dbReference>
<dbReference type="InterPro" id="IPR013587">
    <property type="entry name" value="Nitrate/nitrite_sensing"/>
</dbReference>
<feature type="compositionally biased region" description="Low complexity" evidence="6">
    <location>
        <begin position="630"/>
        <end position="647"/>
    </location>
</feature>
<dbReference type="GO" id="GO:0004888">
    <property type="term" value="F:transmembrane signaling receptor activity"/>
    <property type="evidence" value="ECO:0007669"/>
    <property type="project" value="InterPro"/>
</dbReference>
<dbReference type="GO" id="GO:0006935">
    <property type="term" value="P:chemotaxis"/>
    <property type="evidence" value="ECO:0007669"/>
    <property type="project" value="UniProtKB-KW"/>
</dbReference>
<dbReference type="GO" id="GO:0007165">
    <property type="term" value="P:signal transduction"/>
    <property type="evidence" value="ECO:0007669"/>
    <property type="project" value="UniProtKB-KW"/>
</dbReference>
<dbReference type="PANTHER" id="PTHR43531">
    <property type="entry name" value="PROTEIN ICFG"/>
    <property type="match status" value="1"/>
</dbReference>
<feature type="domain" description="HAMP" evidence="9">
    <location>
        <begin position="333"/>
        <end position="385"/>
    </location>
</feature>
<evidence type="ECO:0000256" key="3">
    <source>
        <dbReference type="ARBA" id="ARBA00029447"/>
    </source>
</evidence>
<dbReference type="AlphaFoldDB" id="A0A545T4Y2"/>
<dbReference type="Pfam" id="PF08376">
    <property type="entry name" value="NIT"/>
    <property type="match status" value="1"/>
</dbReference>
<dbReference type="OrthoDB" id="2489132at2"/>
<evidence type="ECO:0000259" key="8">
    <source>
        <dbReference type="PROSITE" id="PS50111"/>
    </source>
</evidence>
<protein>
    <recommendedName>
        <fullName evidence="12">Methyl-accepting chemotaxis protein</fullName>
    </recommendedName>
</protein>
<keyword evidence="7" id="KW-1133">Transmembrane helix</keyword>
<sequence length="670" mass="72990">MLRQFIANQPVKRKLIYLIALPVLILLWLAVERVIESYDAYQDYSEFSAVSEIGISGLSIIHDMQKERGMTASFIGSNGQKFQQELPAQRIKVNDMITAFKADFESEKDALREETRTLIENVITGLSEVNNVRSNVDAFQYNVSTSLAAYTAIIEKILTINAYAVSHAPSRITANGANALWNVTLSKEKAGLERGLMSGVFAQDEFKGPQKSRFIKLNAESETYWSIMKLYLGKDSMGDIVDIESNSAYGEVQSMRAIATEKDSGFGVDSPGWFGAATKVIDLKRNKEISLGNESREYNTTNLSSLKNILIWTVIGTLAALFATIFITYTVVEQVRQSVSNVSKTLKSLSEGHLDIEFKKNSEDEFGDISEYIDSYRQDLLNIIRGVKSNTSDVAQAAPEISDASMSLSSSVTEQAANLEESAAALEELSAAVQGNAESANKTLAIATSAAKNASETSSAVMETVEAMRAITKKVSLIEDIAYQTKILALNASIEAARAGEHGKGFTVVADEVGALAASSRESAGEINELAKRCREIAEESGHLLGNMVPEIEETAELVQSISQASSEQAVGINEIKEAVQHMDSATQSNAAMSEELAATSENLTERARELYTAVEFFNTGEDTVSSSISNIKIVKPQIHSSPSSSKNSKRNAEPDIDGDEWDESSFEEF</sequence>
<reference evidence="10 11" key="1">
    <citation type="submission" date="2019-06" db="EMBL/GenBank/DDBJ databases">
        <title>Draft genome of Aliikangiella marina GYP-15.</title>
        <authorList>
            <person name="Wang G."/>
        </authorList>
    </citation>
    <scope>NUCLEOTIDE SEQUENCE [LARGE SCALE GENOMIC DNA]</scope>
    <source>
        <strain evidence="10 11">GYP-15</strain>
    </source>
</reference>
<evidence type="ECO:0000256" key="7">
    <source>
        <dbReference type="SAM" id="Phobius"/>
    </source>
</evidence>
<evidence type="ECO:0000313" key="11">
    <source>
        <dbReference type="Proteomes" id="UP000317839"/>
    </source>
</evidence>